<accession>A0A372LHS8</accession>
<gene>
    <name evidence="1" type="ORF">D0466_04460</name>
</gene>
<comment type="caution">
    <text evidence="1">The sequence shown here is derived from an EMBL/GenBank/DDBJ whole genome shotgun (WGS) entry which is preliminary data.</text>
</comment>
<organism evidence="1 2">
    <name type="scientific">Peribacillus glennii</name>
    <dbReference type="NCBI Taxonomy" id="2303991"/>
    <lineage>
        <taxon>Bacteria</taxon>
        <taxon>Bacillati</taxon>
        <taxon>Bacillota</taxon>
        <taxon>Bacilli</taxon>
        <taxon>Bacillales</taxon>
        <taxon>Bacillaceae</taxon>
        <taxon>Peribacillus</taxon>
    </lineage>
</organism>
<name>A0A372LHS8_9BACI</name>
<keyword evidence="2" id="KW-1185">Reference proteome</keyword>
<dbReference type="Proteomes" id="UP000262939">
    <property type="component" value="Unassembled WGS sequence"/>
</dbReference>
<dbReference type="AlphaFoldDB" id="A0A372LHS8"/>
<proteinExistence type="predicted"/>
<evidence type="ECO:0000313" key="2">
    <source>
        <dbReference type="Proteomes" id="UP000262939"/>
    </source>
</evidence>
<evidence type="ECO:0000313" key="1">
    <source>
        <dbReference type="EMBL" id="RFU65166.1"/>
    </source>
</evidence>
<reference evidence="1 2" key="1">
    <citation type="submission" date="2018-08" db="EMBL/GenBank/DDBJ databases">
        <title>Bacillus chawlae sp. nov., Bacillus glennii sp. nov., and Bacillus saganii sp. nov. Isolated from the Vehicle Assembly Building at Kennedy Space Center where the Viking Spacecraft were Assembled.</title>
        <authorList>
            <person name="Seuylemezian A."/>
            <person name="Vaishampayan P."/>
        </authorList>
    </citation>
    <scope>NUCLEOTIDE SEQUENCE [LARGE SCALE GENOMIC DNA]</scope>
    <source>
        <strain evidence="1 2">V44-8</strain>
    </source>
</reference>
<sequence length="67" mass="7668">MFSFDIKIPPVFILNILTSGFKLRSLPLECFTSQKKPGKNFYILHRTFPSKWGIIPATFLGPGFFSE</sequence>
<protein>
    <submittedName>
        <fullName evidence="1">Uncharacterized protein</fullName>
    </submittedName>
</protein>
<dbReference type="EMBL" id="QVTD01000003">
    <property type="protein sequence ID" value="RFU65166.1"/>
    <property type="molecule type" value="Genomic_DNA"/>
</dbReference>